<organism evidence="2 3">
    <name type="scientific">Alteracholeplasma palmae (strain ATCC 49389 / J233)</name>
    <name type="common">Acholeplasma palmae</name>
    <dbReference type="NCBI Taxonomy" id="1318466"/>
    <lineage>
        <taxon>Bacteria</taxon>
        <taxon>Bacillati</taxon>
        <taxon>Mycoplasmatota</taxon>
        <taxon>Mollicutes</taxon>
        <taxon>Acholeplasmatales</taxon>
        <taxon>Acholeplasmataceae</taxon>
        <taxon>Acholeplasma</taxon>
    </lineage>
</organism>
<gene>
    <name evidence="2" type="ORF">BN85402150</name>
</gene>
<evidence type="ECO:0000259" key="1">
    <source>
        <dbReference type="Pfam" id="PF03572"/>
    </source>
</evidence>
<evidence type="ECO:0000313" key="3">
    <source>
        <dbReference type="Proteomes" id="UP000032740"/>
    </source>
</evidence>
<keyword evidence="3" id="KW-1185">Reference proteome</keyword>
<dbReference type="GO" id="GO:0008236">
    <property type="term" value="F:serine-type peptidase activity"/>
    <property type="evidence" value="ECO:0007669"/>
    <property type="project" value="InterPro"/>
</dbReference>
<dbReference type="AlphaFoldDB" id="U4KJY5"/>
<name>U4KJY5_ALTPJ</name>
<reference evidence="2 3" key="1">
    <citation type="journal article" date="2013" name="J. Mol. Microbiol. Biotechnol.">
        <title>Analysis of the Complete Genomes of Acholeplasma brassicae , A. palmae and A. laidlawii and Their Comparison to the Obligate Parasites from ' Candidatus Phytoplasma'.</title>
        <authorList>
            <person name="Kube M."/>
            <person name="Siewert C."/>
            <person name="Migdoll A.M."/>
            <person name="Duduk B."/>
            <person name="Holz S."/>
            <person name="Rabus R."/>
            <person name="Seemuller E."/>
            <person name="Mitrovic J."/>
            <person name="Muller I."/>
            <person name="Buttner C."/>
            <person name="Reinhardt R."/>
        </authorList>
    </citation>
    <scope>NUCLEOTIDE SEQUENCE [LARGE SCALE GENOMIC DNA]</scope>
    <source>
        <strain evidence="2 3">J233</strain>
    </source>
</reference>
<dbReference type="InterPro" id="IPR029045">
    <property type="entry name" value="ClpP/crotonase-like_dom_sf"/>
</dbReference>
<evidence type="ECO:0000313" key="2">
    <source>
        <dbReference type="EMBL" id="CCV63792.1"/>
    </source>
</evidence>
<dbReference type="Proteomes" id="UP000032740">
    <property type="component" value="Chromosome"/>
</dbReference>
<feature type="domain" description="Tail specific protease" evidence="1">
    <location>
        <begin position="27"/>
        <end position="116"/>
    </location>
</feature>
<dbReference type="InterPro" id="IPR005151">
    <property type="entry name" value="Tail-specific_protease"/>
</dbReference>
<dbReference type="SUPFAM" id="SSF52096">
    <property type="entry name" value="ClpP/crotonase"/>
    <property type="match status" value="1"/>
</dbReference>
<dbReference type="GO" id="GO:0006508">
    <property type="term" value="P:proteolysis"/>
    <property type="evidence" value="ECO:0007669"/>
    <property type="project" value="InterPro"/>
</dbReference>
<accession>U4KJY5</accession>
<dbReference type="Pfam" id="PF03572">
    <property type="entry name" value="Peptidase_S41"/>
    <property type="match status" value="1"/>
</dbReference>
<dbReference type="HOGENOM" id="CLU_1870884_0_0_14"/>
<proteinExistence type="predicted"/>
<dbReference type="EMBL" id="FO681347">
    <property type="protein sequence ID" value="CCV63792.1"/>
    <property type="molecule type" value="Genomic_DNA"/>
</dbReference>
<dbReference type="Gene3D" id="3.90.226.10">
    <property type="entry name" value="2-enoyl-CoA Hydratase, Chain A, domain 1"/>
    <property type="match status" value="1"/>
</dbReference>
<sequence length="136" mass="15001">MTDKDIELSYQNPLEKSSITYTYRVTTENRKADASWYILTSKVTFSAANLMASIAKNQSIATLIGTQSGGGASSIIPVISPTGTAFHMSSLNVLSYKDKQTNTYHDIENGIKPDIELPVSKLNDYNHILNLIKNNK</sequence>
<protein>
    <recommendedName>
        <fullName evidence="1">Tail specific protease domain-containing protein</fullName>
    </recommendedName>
</protein>
<dbReference type="STRING" id="1318466.BN85402150"/>
<dbReference type="KEGG" id="apal:BN85402150"/>